<dbReference type="Proteomes" id="UP000819052">
    <property type="component" value="Unassembled WGS sequence"/>
</dbReference>
<evidence type="ECO:0000259" key="2">
    <source>
        <dbReference type="Pfam" id="PF18602"/>
    </source>
</evidence>
<gene>
    <name evidence="3" type="ORF">F1609_24925</name>
</gene>
<dbReference type="Gene3D" id="1.10.890.40">
    <property type="match status" value="1"/>
</dbReference>
<evidence type="ECO:0000256" key="1">
    <source>
        <dbReference type="SAM" id="SignalP"/>
    </source>
</evidence>
<protein>
    <recommendedName>
        <fullName evidence="2">Rap1a immunity protein domain-containing protein</fullName>
    </recommendedName>
</protein>
<proteinExistence type="predicted"/>
<feature type="signal peptide" evidence="1">
    <location>
        <begin position="1"/>
        <end position="19"/>
    </location>
</feature>
<dbReference type="EMBL" id="VVIW01000019">
    <property type="protein sequence ID" value="NHZ43390.1"/>
    <property type="molecule type" value="Genomic_DNA"/>
</dbReference>
<evidence type="ECO:0000313" key="4">
    <source>
        <dbReference type="Proteomes" id="UP000819052"/>
    </source>
</evidence>
<evidence type="ECO:0000313" key="3">
    <source>
        <dbReference type="EMBL" id="NHZ43390.1"/>
    </source>
</evidence>
<dbReference type="Pfam" id="PF18602">
    <property type="entry name" value="Rap1a"/>
    <property type="match status" value="1"/>
</dbReference>
<accession>A0ABX0MEL3</accession>
<comment type="caution">
    <text evidence="3">The sequence shown here is derived from an EMBL/GenBank/DDBJ whole genome shotgun (WGS) entry which is preliminary data.</text>
</comment>
<dbReference type="InterPro" id="IPR041238">
    <property type="entry name" value="Rap1a"/>
</dbReference>
<keyword evidence="4" id="KW-1185">Reference proteome</keyword>
<reference evidence="3 4" key="1">
    <citation type="submission" date="2019-09" db="EMBL/GenBank/DDBJ databases">
        <title>Taxonomy of Antarctic Massilia spp.: description of Massilia rubra sp. nov., Massilia aquatica sp. nov., Massilia mucilaginosa sp. nov., Massilia frigida sp. nov. isolated from streams, lakes and regoliths.</title>
        <authorList>
            <person name="Holochova P."/>
            <person name="Sedlacek I."/>
            <person name="Kralova S."/>
            <person name="Maslanova I."/>
            <person name="Busse H.-J."/>
            <person name="Stankova E."/>
            <person name="Vrbovska V."/>
            <person name="Kovarovic V."/>
            <person name="Bartak M."/>
            <person name="Svec P."/>
            <person name="Pantucek R."/>
        </authorList>
    </citation>
    <scope>NUCLEOTIDE SEQUENCE [LARGE SCALE GENOMIC DNA]</scope>
    <source>
        <strain evidence="3 4">CCM 8693</strain>
    </source>
</reference>
<sequence>MKYVLTLLVAYSFALPCLAQTPKDITRLTGQQLVDLLAVPSGTLNTAQLSPREQHNHRIADAYIDGVLDATTGIGWCPNKRYKPDTIEEKVIWGLRKLSAESLQRAAAPLILEILRPLLPCPEKE</sequence>
<dbReference type="RefSeq" id="WP_167079364.1">
    <property type="nucleotide sequence ID" value="NZ_VVIW01000019.1"/>
</dbReference>
<feature type="domain" description="Rap1a immunity protein" evidence="2">
    <location>
        <begin position="29"/>
        <end position="121"/>
    </location>
</feature>
<organism evidence="3 4">
    <name type="scientific">Massilia aquatica</name>
    <dbReference type="NCBI Taxonomy" id="2609000"/>
    <lineage>
        <taxon>Bacteria</taxon>
        <taxon>Pseudomonadati</taxon>
        <taxon>Pseudomonadota</taxon>
        <taxon>Betaproteobacteria</taxon>
        <taxon>Burkholderiales</taxon>
        <taxon>Oxalobacteraceae</taxon>
        <taxon>Telluria group</taxon>
        <taxon>Massilia</taxon>
    </lineage>
</organism>
<keyword evidence="1" id="KW-0732">Signal</keyword>
<feature type="chain" id="PRO_5046835794" description="Rap1a immunity protein domain-containing protein" evidence="1">
    <location>
        <begin position="20"/>
        <end position="125"/>
    </location>
</feature>
<name>A0ABX0MEL3_9BURK</name>